<dbReference type="AlphaFoldDB" id="I0GM73"/>
<reference evidence="2 3" key="1">
    <citation type="submission" date="2011-10" db="EMBL/GenBank/DDBJ databases">
        <title>Whole genome sequence of Selenomonas ruminantium subsp. lactilytica TAM6421.</title>
        <authorList>
            <person name="Oguchi A."/>
            <person name="Ankai A."/>
            <person name="Kaneko J."/>
            <person name="Yamada-Narita S."/>
            <person name="Fukui S."/>
            <person name="Takahashi M."/>
            <person name="Onodera T."/>
            <person name="Kojima S."/>
            <person name="Fushimi T."/>
            <person name="Abe N."/>
            <person name="Kamio Y."/>
            <person name="Yamazaki S."/>
            <person name="Fujita N."/>
        </authorList>
    </citation>
    <scope>NUCLEOTIDE SEQUENCE [LARGE SCALE GENOMIC DNA]</scope>
    <source>
        <strain evidence="3">NBRC 103574 / TAM6421</strain>
        <strain evidence="2">TAM6421</strain>
    </source>
</reference>
<dbReference type="PATRIC" id="fig|927704.6.peg.156"/>
<protein>
    <submittedName>
        <fullName evidence="2">Uncharacterized protein</fullName>
    </submittedName>
</protein>
<dbReference type="HOGENOM" id="CLU_3140578_0_0_9"/>
<evidence type="ECO:0000313" key="2">
    <source>
        <dbReference type="EMBL" id="BAL81860.1"/>
    </source>
</evidence>
<evidence type="ECO:0000313" key="1">
    <source>
        <dbReference type="EMBL" id="BAL81775.1"/>
    </source>
</evidence>
<proteinExistence type="predicted"/>
<dbReference type="KEGG" id="sri:SELR_00670"/>
<dbReference type="KEGG" id="sri:SELR_01520"/>
<evidence type="ECO:0000313" key="3">
    <source>
        <dbReference type="Proteomes" id="UP000007887"/>
    </source>
</evidence>
<dbReference type="Proteomes" id="UP000007887">
    <property type="component" value="Chromosome"/>
</dbReference>
<dbReference type="EMBL" id="AP012292">
    <property type="protein sequence ID" value="BAL81860.1"/>
    <property type="molecule type" value="Genomic_DNA"/>
</dbReference>
<gene>
    <name evidence="1" type="ordered locus">SELR_00670</name>
    <name evidence="2" type="ordered locus">SELR_01520</name>
</gene>
<organism evidence="2 3">
    <name type="scientific">Selenomonas ruminantium subsp. lactilytica (strain NBRC 103574 / TAM6421)</name>
    <dbReference type="NCBI Taxonomy" id="927704"/>
    <lineage>
        <taxon>Bacteria</taxon>
        <taxon>Bacillati</taxon>
        <taxon>Bacillota</taxon>
        <taxon>Negativicutes</taxon>
        <taxon>Selenomonadales</taxon>
        <taxon>Selenomonadaceae</taxon>
        <taxon>Selenomonas</taxon>
    </lineage>
</organism>
<sequence>MLFRRRNDCLNEVKAGPQTACAGYFVDGRAAGLARRRLLEDTYFCWRDI</sequence>
<name>I0GM73_SELRL</name>
<dbReference type="EMBL" id="AP012292">
    <property type="protein sequence ID" value="BAL81775.1"/>
    <property type="molecule type" value="Genomic_DNA"/>
</dbReference>
<accession>I0GM73</accession>